<evidence type="ECO:0000313" key="5">
    <source>
        <dbReference type="EMBL" id="CAB4898064.1"/>
    </source>
</evidence>
<dbReference type="AlphaFoldDB" id="A0A6J6RPS5"/>
<feature type="region of interest" description="Disordered" evidence="1">
    <location>
        <begin position="183"/>
        <end position="205"/>
    </location>
</feature>
<evidence type="ECO:0000259" key="2">
    <source>
        <dbReference type="PROSITE" id="PS51186"/>
    </source>
</evidence>
<gene>
    <name evidence="3" type="ORF">UFOPK2754_00042</name>
    <name evidence="4" type="ORF">UFOPK3139_00310</name>
    <name evidence="5" type="ORF">UFOPK3543_00702</name>
    <name evidence="6" type="ORF">UFOPK3967_00737</name>
</gene>
<dbReference type="InterPro" id="IPR016181">
    <property type="entry name" value="Acyl_CoA_acyltransferase"/>
</dbReference>
<sequence>MTESDREAIATLTAAFVDDPLMGWIFDDPLTRPELLGTWWTWMLVHRPGHARVLATDDRHSAALWYGPDPVGDDAQRDFPALLVSLLGEAQAHEKLRGLAVIPAAHPRDERHWYLAAVGTRPGAQGQGSALRVLTPVLAEADELGVGAYLESSNVRNVAFYERLGFVATGTIRIPGGPFLTPMWRSAPGRGGHRERRGRGTPPRG</sequence>
<evidence type="ECO:0000256" key="1">
    <source>
        <dbReference type="SAM" id="MobiDB-lite"/>
    </source>
</evidence>
<dbReference type="SUPFAM" id="SSF55729">
    <property type="entry name" value="Acyl-CoA N-acyltransferases (Nat)"/>
    <property type="match status" value="1"/>
</dbReference>
<dbReference type="InterPro" id="IPR052523">
    <property type="entry name" value="Trichothecene_AcTrans"/>
</dbReference>
<evidence type="ECO:0000313" key="3">
    <source>
        <dbReference type="EMBL" id="CAB4724494.1"/>
    </source>
</evidence>
<dbReference type="Pfam" id="PF00583">
    <property type="entry name" value="Acetyltransf_1"/>
    <property type="match status" value="1"/>
</dbReference>
<feature type="domain" description="N-acetyltransferase" evidence="2">
    <location>
        <begin position="43"/>
        <end position="188"/>
    </location>
</feature>
<accession>A0A6J6RPS5</accession>
<dbReference type="EMBL" id="CAFABA010000007">
    <property type="protein sequence ID" value="CAB4815356.1"/>
    <property type="molecule type" value="Genomic_DNA"/>
</dbReference>
<evidence type="ECO:0000313" key="6">
    <source>
        <dbReference type="EMBL" id="CAB4986730.1"/>
    </source>
</evidence>
<dbReference type="Gene3D" id="3.40.630.30">
    <property type="match status" value="1"/>
</dbReference>
<dbReference type="PANTHER" id="PTHR42791:SF1">
    <property type="entry name" value="N-ACETYLTRANSFERASE DOMAIN-CONTAINING PROTEIN"/>
    <property type="match status" value="1"/>
</dbReference>
<dbReference type="PANTHER" id="PTHR42791">
    <property type="entry name" value="GNAT FAMILY ACETYLTRANSFERASE"/>
    <property type="match status" value="1"/>
</dbReference>
<protein>
    <submittedName>
        <fullName evidence="3">Unannotated protein</fullName>
    </submittedName>
</protein>
<dbReference type="EMBL" id="CAEZYR010000001">
    <property type="protein sequence ID" value="CAB4724494.1"/>
    <property type="molecule type" value="Genomic_DNA"/>
</dbReference>
<evidence type="ECO:0000313" key="4">
    <source>
        <dbReference type="EMBL" id="CAB4815356.1"/>
    </source>
</evidence>
<dbReference type="GO" id="GO:0016747">
    <property type="term" value="F:acyltransferase activity, transferring groups other than amino-acyl groups"/>
    <property type="evidence" value="ECO:0007669"/>
    <property type="project" value="InterPro"/>
</dbReference>
<reference evidence="3" key="1">
    <citation type="submission" date="2020-05" db="EMBL/GenBank/DDBJ databases">
        <authorList>
            <person name="Chiriac C."/>
            <person name="Salcher M."/>
            <person name="Ghai R."/>
            <person name="Kavagutti S V."/>
        </authorList>
    </citation>
    <scope>NUCLEOTIDE SEQUENCE</scope>
</reference>
<dbReference type="EMBL" id="CAFBMH010000016">
    <property type="protein sequence ID" value="CAB4898064.1"/>
    <property type="molecule type" value="Genomic_DNA"/>
</dbReference>
<dbReference type="InterPro" id="IPR000182">
    <property type="entry name" value="GNAT_dom"/>
</dbReference>
<dbReference type="EMBL" id="CAFBOS010000032">
    <property type="protein sequence ID" value="CAB4986730.1"/>
    <property type="molecule type" value="Genomic_DNA"/>
</dbReference>
<organism evidence="3">
    <name type="scientific">freshwater metagenome</name>
    <dbReference type="NCBI Taxonomy" id="449393"/>
    <lineage>
        <taxon>unclassified sequences</taxon>
        <taxon>metagenomes</taxon>
        <taxon>ecological metagenomes</taxon>
    </lineage>
</organism>
<dbReference type="PROSITE" id="PS51186">
    <property type="entry name" value="GNAT"/>
    <property type="match status" value="1"/>
</dbReference>
<name>A0A6J6RPS5_9ZZZZ</name>
<proteinExistence type="predicted"/>